<dbReference type="SUPFAM" id="SSF52540">
    <property type="entry name" value="P-loop containing nucleoside triphosphate hydrolases"/>
    <property type="match status" value="2"/>
</dbReference>
<proteinExistence type="predicted"/>
<dbReference type="PATRIC" id="fig|1163745.3.peg.981"/>
<accession>I0ESL9</accession>
<dbReference type="InterPro" id="IPR006935">
    <property type="entry name" value="Helicase/UvrB_N"/>
</dbReference>
<keyword evidence="3" id="KW-1185">Reference proteome</keyword>
<dbReference type="RefSeq" id="WP_014659445.1">
    <property type="nucleotide sequence ID" value="NC_017735.1"/>
</dbReference>
<dbReference type="AlphaFoldDB" id="I0ESL9"/>
<name>I0ESL9_HELCM</name>
<dbReference type="GO" id="GO:0005524">
    <property type="term" value="F:ATP binding"/>
    <property type="evidence" value="ECO:0007669"/>
    <property type="project" value="InterPro"/>
</dbReference>
<protein>
    <recommendedName>
        <fullName evidence="1">Helicase/UvrB N-terminal domain-containing protein</fullName>
    </recommendedName>
</protein>
<evidence type="ECO:0000259" key="1">
    <source>
        <dbReference type="Pfam" id="PF04851"/>
    </source>
</evidence>
<dbReference type="eggNOG" id="COG1061">
    <property type="taxonomic scope" value="Bacteria"/>
</dbReference>
<dbReference type="Proteomes" id="UP000005013">
    <property type="component" value="Chromosome"/>
</dbReference>
<dbReference type="Pfam" id="PF04851">
    <property type="entry name" value="ResIII"/>
    <property type="match status" value="1"/>
</dbReference>
<dbReference type="EMBL" id="CP003481">
    <property type="protein sequence ID" value="AFI05938.1"/>
    <property type="molecule type" value="Genomic_DNA"/>
</dbReference>
<dbReference type="Gene3D" id="3.40.50.300">
    <property type="entry name" value="P-loop containing nucleotide triphosphate hydrolases"/>
    <property type="match status" value="1"/>
</dbReference>
<evidence type="ECO:0000313" key="2">
    <source>
        <dbReference type="EMBL" id="AFI05938.1"/>
    </source>
</evidence>
<reference evidence="2 3" key="1">
    <citation type="journal article" date="2013" name="PLoS ONE">
        <title>Sequence Divergence and Conservation in Genomes ofHelicobacter cetorum Strains from a Dolphin and a Whale.</title>
        <authorList>
            <person name="Kersulyte D."/>
            <person name="Rossi M."/>
            <person name="Berg D.E."/>
        </authorList>
    </citation>
    <scope>NUCLEOTIDE SEQUENCE [LARGE SCALE GENOMIC DNA]</scope>
    <source>
        <strain evidence="2 3">MIT 99-5656</strain>
    </source>
</reference>
<evidence type="ECO:0000313" key="3">
    <source>
        <dbReference type="Proteomes" id="UP000005013"/>
    </source>
</evidence>
<dbReference type="InterPro" id="IPR027417">
    <property type="entry name" value="P-loop_NTPase"/>
</dbReference>
<gene>
    <name evidence="2" type="ordered locus">HCD_04660</name>
</gene>
<dbReference type="HOGENOM" id="CLU_307920_0_0_7"/>
<dbReference type="REBASE" id="47678">
    <property type="entry name" value="Hce99ORF4655P"/>
</dbReference>
<feature type="domain" description="Helicase/UvrB N-terminal" evidence="1">
    <location>
        <begin position="140"/>
        <end position="341"/>
    </location>
</feature>
<sequence>MLHEIIREKVQHWLQSKRCTINNIITYIRQKGQLRETQIQAIETYLFLKIEGNNKPLWQLFSEGFFIDENAKHLQELNINTHTRNFLENNKNAYALYRFASDKVGKKSRLPHLEELICNHCESVEYERIIKSIFYNVSYADYLLSLPMGAGKTYLMASLIYLDLYFAQNEPENKSFGHNFLVLIPQGLKNSIAPSLKTIADFDPSWVIKEPSATQLKQQLVFEILDEQATSKKSNKARNPNAQKVNQCLPNPFGRVFVLNAEKVILNRLYDNELNFEYNEDEKDLQANELRNLIGKIPHLNILIDEVHHAQKSDIKLRQVINAWSKTENITTVLGFSGTPYLPSAEKIVLSPNDTLKIAEITNTIYYYPLTSAIKSFLKTPQVKIAKNLSPLHIIKQGIEDFKKTYGDKTYSNNTIAKVAIYCSSIEMLEEEVYPYLISDLKISPNEILRFHGGNKKYSLPKENTLEFRQLDTAFSQKKYILLVGIGKEGWDCKSLTSVILPQISKSSSKNSIIQTTCRCLRQVDKNKDETALIWLNQENADILNKQLQIEQHTSIEELNRLQKIKNTMLERTPRIEFLQLPKVDYYELKISYQSIAQEETPNTEQKLQNILSNIEQYHSNISIKTTDLQHLNLGDIKYLKDIGDEPTYYSMWLTDISKDSFNTISREQLHVFDALLQKIFEKITFIKNTQKVFNVEFDRYKINQDIRLAFSIKRTLNTSKETIPKEASLLIMDKLKAIEEHKNLYPNQETCKQILAFDKNPSSIVKEAIKILNQNIAFETLNKDKTFHILPYNFDSSFEKDLLINTLQSHDFKRKHLEIYFNGERGISDFVINCFEKRDKNYYSIGKYTTDFLILQRKENKIHKVLMVETKGSIYANDEKFKKKKAFIETTFLEQNNEKFGYTKFDFLYLQENTNYAKNINDRINQFFD</sequence>
<dbReference type="KEGG" id="hcm:HCD_04660"/>
<dbReference type="GO" id="GO:0016787">
    <property type="term" value="F:hydrolase activity"/>
    <property type="evidence" value="ECO:0007669"/>
    <property type="project" value="InterPro"/>
</dbReference>
<organism evidence="2 3">
    <name type="scientific">Helicobacter cetorum (strain ATCC BAA-540 / CCUG 52418 / MIT 99-5656)</name>
    <dbReference type="NCBI Taxonomy" id="1163745"/>
    <lineage>
        <taxon>Bacteria</taxon>
        <taxon>Pseudomonadati</taxon>
        <taxon>Campylobacterota</taxon>
        <taxon>Epsilonproteobacteria</taxon>
        <taxon>Campylobacterales</taxon>
        <taxon>Helicobacteraceae</taxon>
        <taxon>Helicobacter</taxon>
    </lineage>
</organism>
<dbReference type="GO" id="GO:0003677">
    <property type="term" value="F:DNA binding"/>
    <property type="evidence" value="ECO:0007669"/>
    <property type="project" value="InterPro"/>
</dbReference>
<dbReference type="OrthoDB" id="9804145at2"/>
<dbReference type="STRING" id="1163745.HCD_04660"/>